<dbReference type="EMBL" id="CAJNOC010001621">
    <property type="protein sequence ID" value="CAF0879141.1"/>
    <property type="molecule type" value="Genomic_DNA"/>
</dbReference>
<comment type="caution">
    <text evidence="1">The sequence shown here is derived from an EMBL/GenBank/DDBJ whole genome shotgun (WGS) entry which is preliminary data.</text>
</comment>
<accession>A0A813XP91</accession>
<evidence type="ECO:0000313" key="1">
    <source>
        <dbReference type="EMBL" id="CAF0879141.1"/>
    </source>
</evidence>
<name>A0A813XP91_9BILA</name>
<gene>
    <name evidence="1" type="ORF">OXX778_LOCUS10324</name>
</gene>
<proteinExistence type="predicted"/>
<dbReference type="AlphaFoldDB" id="A0A813XP91"/>
<organism evidence="1 2">
    <name type="scientific">Brachionus calyciflorus</name>
    <dbReference type="NCBI Taxonomy" id="104777"/>
    <lineage>
        <taxon>Eukaryota</taxon>
        <taxon>Metazoa</taxon>
        <taxon>Spiralia</taxon>
        <taxon>Gnathifera</taxon>
        <taxon>Rotifera</taxon>
        <taxon>Eurotatoria</taxon>
        <taxon>Monogononta</taxon>
        <taxon>Pseudotrocha</taxon>
        <taxon>Ploima</taxon>
        <taxon>Brachionidae</taxon>
        <taxon>Brachionus</taxon>
    </lineage>
</organism>
<reference evidence="1" key="1">
    <citation type="submission" date="2021-02" db="EMBL/GenBank/DDBJ databases">
        <authorList>
            <person name="Nowell W R."/>
        </authorList>
    </citation>
    <scope>NUCLEOTIDE SEQUENCE</scope>
    <source>
        <strain evidence="1">Ploen Becks lab</strain>
    </source>
</reference>
<keyword evidence="2" id="KW-1185">Reference proteome</keyword>
<protein>
    <submittedName>
        <fullName evidence="1">Uncharacterized protein</fullName>
    </submittedName>
</protein>
<evidence type="ECO:0000313" key="2">
    <source>
        <dbReference type="Proteomes" id="UP000663879"/>
    </source>
</evidence>
<sequence length="342" mass="40798">MIDLDESNIKNNFIHTVAQTIFTLYEDEYKFKKNELIVPIENLNTSFFRKSAGNFYENLIRSPILKMTDFKSLFIHQRLLNASLLEEIENFLKTSDSNWKKNPPRFTVDITYELVNYIGKYFPTIDFLLSPSTKDEHSKKKIFINPFIRGVPSYNHFDKNTIIYKEIEDFNFQIKNILKGNKLNLEAEEDRYIMEIICLCFILEPLKNPAMYVLSPIFFEVLISEEKSTFHKDYPPAVNQASSLTRKLNEKYFSEFEYRFDLMEQFGDGSELMSRENDLFDKWIKIKLGNKATSNYDLVKEKIFHLMEEWYGIDWSEFESKFKINETKFLISYKKFRSDIKV</sequence>
<dbReference type="Proteomes" id="UP000663879">
    <property type="component" value="Unassembled WGS sequence"/>
</dbReference>